<comment type="caution">
    <text evidence="11">The sequence shown here is derived from an EMBL/GenBank/DDBJ whole genome shotgun (WGS) entry which is preliminary data.</text>
</comment>
<dbReference type="InterPro" id="IPR039910">
    <property type="entry name" value="D15-like"/>
</dbReference>
<dbReference type="OrthoDB" id="9803054at2"/>
<feature type="domain" description="POTRA" evidence="10">
    <location>
        <begin position="158"/>
        <end position="229"/>
    </location>
</feature>
<dbReference type="Pfam" id="PF07244">
    <property type="entry name" value="POTRA"/>
    <property type="match status" value="5"/>
</dbReference>
<evidence type="ECO:0000256" key="5">
    <source>
        <dbReference type="ARBA" id="ARBA00022737"/>
    </source>
</evidence>
<dbReference type="Gene3D" id="3.10.20.310">
    <property type="entry name" value="membrane protein fhac"/>
    <property type="match status" value="5"/>
</dbReference>
<dbReference type="RefSeq" id="WP_124327513.1">
    <property type="nucleotide sequence ID" value="NZ_BEXT01000001.1"/>
</dbReference>
<dbReference type="GO" id="GO:0071709">
    <property type="term" value="P:membrane assembly"/>
    <property type="evidence" value="ECO:0007669"/>
    <property type="project" value="InterPro"/>
</dbReference>
<organism evidence="11 12">
    <name type="scientific">Desulfonema ishimotonii</name>
    <dbReference type="NCBI Taxonomy" id="45657"/>
    <lineage>
        <taxon>Bacteria</taxon>
        <taxon>Pseudomonadati</taxon>
        <taxon>Thermodesulfobacteriota</taxon>
        <taxon>Desulfobacteria</taxon>
        <taxon>Desulfobacterales</taxon>
        <taxon>Desulfococcaceae</taxon>
        <taxon>Desulfonema</taxon>
    </lineage>
</organism>
<accession>A0A401FSV9</accession>
<dbReference type="GO" id="GO:0009279">
    <property type="term" value="C:cell outer membrane"/>
    <property type="evidence" value="ECO:0007669"/>
    <property type="project" value="UniProtKB-UniRule"/>
</dbReference>
<dbReference type="PROSITE" id="PS51779">
    <property type="entry name" value="POTRA"/>
    <property type="match status" value="5"/>
</dbReference>
<keyword evidence="2" id="KW-1134">Transmembrane beta strand</keyword>
<name>A0A401FSV9_9BACT</name>
<dbReference type="PANTHER" id="PTHR12815">
    <property type="entry name" value="SORTING AND ASSEMBLY MACHINERY SAMM50 PROTEIN FAMILY MEMBER"/>
    <property type="match status" value="1"/>
</dbReference>
<evidence type="ECO:0000256" key="6">
    <source>
        <dbReference type="ARBA" id="ARBA00023136"/>
    </source>
</evidence>
<reference evidence="12" key="2">
    <citation type="submission" date="2019-01" db="EMBL/GenBank/DDBJ databases">
        <title>Genome sequence of Desulfonema ishimotonii strain Tokyo 01.</title>
        <authorList>
            <person name="Fukui M."/>
        </authorList>
    </citation>
    <scope>NUCLEOTIDE SEQUENCE [LARGE SCALE GENOMIC DNA]</scope>
    <source>
        <strain evidence="12">Tokyo 01</strain>
    </source>
</reference>
<reference evidence="12" key="1">
    <citation type="submission" date="2017-11" db="EMBL/GenBank/DDBJ databases">
        <authorList>
            <person name="Watanabe M."/>
            <person name="Kojima H."/>
        </authorList>
    </citation>
    <scope>NUCLEOTIDE SEQUENCE [LARGE SCALE GENOMIC DNA]</scope>
    <source>
        <strain evidence="12">Tokyo 01</strain>
    </source>
</reference>
<evidence type="ECO:0000256" key="1">
    <source>
        <dbReference type="ARBA" id="ARBA00004370"/>
    </source>
</evidence>
<evidence type="ECO:0000256" key="7">
    <source>
        <dbReference type="ARBA" id="ARBA00023237"/>
    </source>
</evidence>
<dbReference type="InterPro" id="IPR034746">
    <property type="entry name" value="POTRA"/>
</dbReference>
<keyword evidence="4 9" id="KW-0732">Signal</keyword>
<dbReference type="HAMAP" id="MF_01430">
    <property type="entry name" value="OM_assembly_BamA"/>
    <property type="match status" value="1"/>
</dbReference>
<dbReference type="PIRSF" id="PIRSF006076">
    <property type="entry name" value="OM_assembly_OMP85"/>
    <property type="match status" value="1"/>
</dbReference>
<feature type="chain" id="PRO_5039939529" description="Outer membrane protein assembly factor BamA" evidence="9">
    <location>
        <begin position="26"/>
        <end position="879"/>
    </location>
</feature>
<comment type="subcellular location">
    <subcellularLocation>
        <location evidence="1">Membrane</location>
    </subcellularLocation>
</comment>
<keyword evidence="3" id="KW-0812">Transmembrane</keyword>
<gene>
    <name evidence="11" type="ORF">DENIS_0999</name>
</gene>
<dbReference type="AlphaFoldDB" id="A0A401FSV9"/>
<proteinExistence type="inferred from homology"/>
<dbReference type="Pfam" id="PF01103">
    <property type="entry name" value="Omp85"/>
    <property type="match status" value="1"/>
</dbReference>
<evidence type="ECO:0000313" key="11">
    <source>
        <dbReference type="EMBL" id="GBC60057.1"/>
    </source>
</evidence>
<dbReference type="Gene3D" id="2.40.160.50">
    <property type="entry name" value="membrane protein fhac: a member of the omp85/tpsb transporter family"/>
    <property type="match status" value="1"/>
</dbReference>
<evidence type="ECO:0000313" key="12">
    <source>
        <dbReference type="Proteomes" id="UP000288096"/>
    </source>
</evidence>
<evidence type="ECO:0000256" key="2">
    <source>
        <dbReference type="ARBA" id="ARBA00022452"/>
    </source>
</evidence>
<keyword evidence="5" id="KW-0677">Repeat</keyword>
<dbReference type="InterPro" id="IPR010827">
    <property type="entry name" value="BamA/TamA_POTRA"/>
</dbReference>
<keyword evidence="7" id="KW-0998">Cell outer membrane</keyword>
<feature type="signal peptide" evidence="9">
    <location>
        <begin position="1"/>
        <end position="25"/>
    </location>
</feature>
<dbReference type="InterPro" id="IPR023707">
    <property type="entry name" value="OM_assembly_BamA"/>
</dbReference>
<feature type="domain" description="POTRA" evidence="10">
    <location>
        <begin position="230"/>
        <end position="307"/>
    </location>
</feature>
<evidence type="ECO:0000259" key="10">
    <source>
        <dbReference type="PROSITE" id="PS51779"/>
    </source>
</evidence>
<dbReference type="InterPro" id="IPR000184">
    <property type="entry name" value="Bac_surfAg_D15"/>
</dbReference>
<sequence>MFRRSVVKEWFIIVLLCCLSGTVHAQDAVRVTVLPFEINAIEGRDYLQEKLPAVIKTFLDEEGATVVDPQIPRGTPWAAVTRKTGGIRRFGIDRGADYVIWGSLTRVGQKISIDAKMISSMGTERPSVFFTEGRGIEDLSTTVRELVREFSLKLFKKERVAKVGIKGNRRIESDAIREVIKTGPGDVFLAKSLSGDLKAVYKMGYFDDIRIDAEESPDGKIITFNVREKPTIRRIRITGNRIYEDDEVKENLNLKTGSILNIYDIQSNIRRIESLYKDKNYHNVRVAYNTEPLENNQADLEFVIEEGEKVRIKSISFIGNQAFSNEDLKDLIKSSEKGIWSWLTSSGELNREDLNQDAARLTAFYHNNGYIEAKVGEPEIDYEGNWIFISMKIDEGPRYRIGNVAVAGDLIMPEKELLGRLKITREEYYSREIVRSDTLKLTDLYSDEGYAYADIAPKIDRQANRLVVDLTYTVKKGKQVYFEKIMISGNTKTRDKVIRRQLRVYEQGLYSGQRLKRGVRNLHRLDYFEDIKVNTVPGSADDQMVLKIDVSEKPTGTFSFGGGYSSEDNLFAMASISQRNLFGRGQTLQLKAELGGSTTRFTTSFTEPWLFDIPLSAGFDLYNWEREYDTYDRDSVGGAIRFGYPVIDYTRAYLTYRYDISDIRNVTDDASDEVQDLEGENTTSSVTGMLKYDSRDKAFNPTEGGSHNISIEYAGLGGDIAFTKYTGEAGQYFPLFWGTVGFVHAKGGYVRENSGGKLPDYEKFYLGGINSLRGFDWREISLRDEDDAEIGGYKFVQFNVEYIVPLIKEAGLVGVLFFDTGNVFDKSEDVRWDDLRESAGFGFRWYSPMGPIRIEYGYILDRKDNEESGRWEFAMGSAF</sequence>
<evidence type="ECO:0000256" key="3">
    <source>
        <dbReference type="ARBA" id="ARBA00022692"/>
    </source>
</evidence>
<evidence type="ECO:0000256" key="8">
    <source>
        <dbReference type="NCBIfam" id="TIGR03303"/>
    </source>
</evidence>
<evidence type="ECO:0000256" key="9">
    <source>
        <dbReference type="SAM" id="SignalP"/>
    </source>
</evidence>
<feature type="domain" description="POTRA" evidence="10">
    <location>
        <begin position="480"/>
        <end position="553"/>
    </location>
</feature>
<feature type="domain" description="POTRA" evidence="10">
    <location>
        <begin position="310"/>
        <end position="396"/>
    </location>
</feature>
<keyword evidence="6" id="KW-0472">Membrane</keyword>
<dbReference type="EMBL" id="BEXT01000001">
    <property type="protein sequence ID" value="GBC60057.1"/>
    <property type="molecule type" value="Genomic_DNA"/>
</dbReference>
<evidence type="ECO:0000256" key="4">
    <source>
        <dbReference type="ARBA" id="ARBA00022729"/>
    </source>
</evidence>
<feature type="domain" description="POTRA" evidence="10">
    <location>
        <begin position="399"/>
        <end position="477"/>
    </location>
</feature>
<keyword evidence="12" id="KW-1185">Reference proteome</keyword>
<dbReference type="PANTHER" id="PTHR12815:SF47">
    <property type="entry name" value="TRANSLOCATION AND ASSEMBLY MODULE SUBUNIT TAMA"/>
    <property type="match status" value="1"/>
</dbReference>
<protein>
    <recommendedName>
        <fullName evidence="8">Outer membrane protein assembly factor BamA</fullName>
    </recommendedName>
</protein>
<dbReference type="Proteomes" id="UP000288096">
    <property type="component" value="Unassembled WGS sequence"/>
</dbReference>
<dbReference type="NCBIfam" id="TIGR03303">
    <property type="entry name" value="OM_YaeT"/>
    <property type="match status" value="1"/>
</dbReference>